<organism evidence="2 3">
    <name type="scientific">Rhodopirellula maiorica SM1</name>
    <dbReference type="NCBI Taxonomy" id="1265738"/>
    <lineage>
        <taxon>Bacteria</taxon>
        <taxon>Pseudomonadati</taxon>
        <taxon>Planctomycetota</taxon>
        <taxon>Planctomycetia</taxon>
        <taxon>Pirellulales</taxon>
        <taxon>Pirellulaceae</taxon>
        <taxon>Novipirellula</taxon>
    </lineage>
</organism>
<protein>
    <submittedName>
        <fullName evidence="2">Uncharacterized protein</fullName>
    </submittedName>
</protein>
<name>M5RJ44_9BACT</name>
<feature type="compositionally biased region" description="Low complexity" evidence="1">
    <location>
        <begin position="17"/>
        <end position="27"/>
    </location>
</feature>
<proteinExistence type="predicted"/>
<dbReference type="PATRIC" id="fig|1265738.3.peg.3717"/>
<feature type="compositionally biased region" description="Polar residues" evidence="1">
    <location>
        <begin position="28"/>
        <end position="37"/>
    </location>
</feature>
<feature type="compositionally biased region" description="Polar residues" evidence="1">
    <location>
        <begin position="1"/>
        <end position="12"/>
    </location>
</feature>
<reference evidence="2 3" key="1">
    <citation type="journal article" date="2013" name="Mar. Genomics">
        <title>Expression of sulfatases in Rhodopirellula baltica and the diversity of sulfatases in the genus Rhodopirellula.</title>
        <authorList>
            <person name="Wegner C.E."/>
            <person name="Richter-Heitmann T."/>
            <person name="Klindworth A."/>
            <person name="Klockow C."/>
            <person name="Richter M."/>
            <person name="Achstetter T."/>
            <person name="Glockner F.O."/>
            <person name="Harder J."/>
        </authorList>
    </citation>
    <scope>NUCLEOTIDE SEQUENCE [LARGE SCALE GENOMIC DNA]</scope>
    <source>
        <strain evidence="2 3">SM1</strain>
    </source>
</reference>
<dbReference type="EMBL" id="ANOG01000538">
    <property type="protein sequence ID" value="EMI19328.1"/>
    <property type="molecule type" value="Genomic_DNA"/>
</dbReference>
<accession>M5RJ44</accession>
<sequence>MPSYSYRQSTPQYYAPSGRYSSGYRGSNSTPYPSYGSTIDGRYYNNGSYYGNNVYGNNVYGNGYYGTQSQQRGAAIGGAIGDAIGGQRGGNIGAAIGNAIGNE</sequence>
<evidence type="ECO:0000313" key="2">
    <source>
        <dbReference type="EMBL" id="EMI19328.1"/>
    </source>
</evidence>
<evidence type="ECO:0000256" key="1">
    <source>
        <dbReference type="SAM" id="MobiDB-lite"/>
    </source>
</evidence>
<comment type="caution">
    <text evidence="2">The sequence shown here is derived from an EMBL/GenBank/DDBJ whole genome shotgun (WGS) entry which is preliminary data.</text>
</comment>
<keyword evidence="3" id="KW-1185">Reference proteome</keyword>
<dbReference type="AlphaFoldDB" id="M5RJ44"/>
<feature type="region of interest" description="Disordered" evidence="1">
    <location>
        <begin position="1"/>
        <end position="37"/>
    </location>
</feature>
<gene>
    <name evidence="2" type="ORF">RMSM_03715</name>
</gene>
<dbReference type="Proteomes" id="UP000011991">
    <property type="component" value="Unassembled WGS sequence"/>
</dbReference>
<evidence type="ECO:0000313" key="3">
    <source>
        <dbReference type="Proteomes" id="UP000011991"/>
    </source>
</evidence>